<evidence type="ECO:0000313" key="3">
    <source>
        <dbReference type="EMBL" id="BDG01401.1"/>
    </source>
</evidence>
<feature type="signal peptide" evidence="2">
    <location>
        <begin position="1"/>
        <end position="27"/>
    </location>
</feature>
<dbReference type="InterPro" id="IPR037107">
    <property type="entry name" value="Put_OMP_sf"/>
</dbReference>
<dbReference type="Gene3D" id="2.40.128.140">
    <property type="entry name" value="Outer membrane protein"/>
    <property type="match status" value="1"/>
</dbReference>
<gene>
    <name evidence="3" type="ORF">AMOR_03970</name>
</gene>
<dbReference type="RefSeq" id="WP_248357901.1">
    <property type="nucleotide sequence ID" value="NZ_AP025591.1"/>
</dbReference>
<evidence type="ECO:0000256" key="1">
    <source>
        <dbReference type="SAM" id="MobiDB-lite"/>
    </source>
</evidence>
<evidence type="ECO:0000313" key="4">
    <source>
        <dbReference type="Proteomes" id="UP001162891"/>
    </source>
</evidence>
<protein>
    <submittedName>
        <fullName evidence="3">Uncharacterized protein</fullName>
    </submittedName>
</protein>
<dbReference type="Proteomes" id="UP001162891">
    <property type="component" value="Chromosome"/>
</dbReference>
<dbReference type="EMBL" id="AP025591">
    <property type="protein sequence ID" value="BDG01401.1"/>
    <property type="molecule type" value="Genomic_DNA"/>
</dbReference>
<organism evidence="3 4">
    <name type="scientific">Anaeromyxobacter oryzae</name>
    <dbReference type="NCBI Taxonomy" id="2918170"/>
    <lineage>
        <taxon>Bacteria</taxon>
        <taxon>Pseudomonadati</taxon>
        <taxon>Myxococcota</taxon>
        <taxon>Myxococcia</taxon>
        <taxon>Myxococcales</taxon>
        <taxon>Cystobacterineae</taxon>
        <taxon>Anaeromyxobacteraceae</taxon>
        <taxon>Anaeromyxobacter</taxon>
    </lineage>
</organism>
<sequence length="721" mass="74749">MSPARVSRAALAAAALAALSAPQPAHPANCNPALAGGPRHPMPILGAARAAPPQAHLQYFGGRVISNVQVVMVLWGPGEYAPFVAGDGAESLPSFLAGVTGSAYLDGLSQYDTTRTASGGGPGTDQHIGRGRLVGRVGIVPAPASAGARIDDTDIVEELAAQLDAGTLPAPEVDAAGNVDTLYMLYFPAGKTITLGDQVGCRTLCAYHGSFRWSGRDVYYAVMPDMSAGSGCDLGCGDDTPFRNATSVASHELAEAITDPAVGLAATVGPPLGWYDPVNGEIGDICAGLNGTIAGAGGVEYAVQQLWSNADGACVVTRTAAVAAREPARPAAPVPPRPAAGTSSPAPTVTRARLLAIPPAEAAATTLTASVTPAADGLARARHPDLHVLESEPTWTPEGGGSRFTIEEENDALALGPRPTDAQYTQGLRVSTRWESPAPLSSRGRERLGFAVGQNIYTPSDIRTVDLEALRHDRPYAGWLYAAFLWELALDRSPLSLRAGEDARGDGASAVGVDVAFGTTGPRSGASAVQTSFHQLLRDLSGDAASPPAPAGWSVYQTRNRLTADVAVRYQLDLVQASVALGGLTPWSGSLLAFRLSPRARVDAGSMFDAASLGLELRTGLMAAARRTTRPAVGLELYGFARADGRWVAYDGFIQGALRDGVTPLVSIAHRVGELDVGLVARLGGLELGYANLLRTSELEPAPAGARSVHRVGQLRMSFVY</sequence>
<name>A0ABM7WPK3_9BACT</name>
<keyword evidence="2" id="KW-0732">Signal</keyword>
<feature type="region of interest" description="Disordered" evidence="1">
    <location>
        <begin position="324"/>
        <end position="347"/>
    </location>
</feature>
<proteinExistence type="predicted"/>
<keyword evidence="4" id="KW-1185">Reference proteome</keyword>
<evidence type="ECO:0000256" key="2">
    <source>
        <dbReference type="SAM" id="SignalP"/>
    </source>
</evidence>
<dbReference type="InterPro" id="IPR018707">
    <property type="entry name" value="LpxR"/>
</dbReference>
<feature type="chain" id="PRO_5046018515" evidence="2">
    <location>
        <begin position="28"/>
        <end position="721"/>
    </location>
</feature>
<accession>A0ABM7WPK3</accession>
<dbReference type="Pfam" id="PF09982">
    <property type="entry name" value="LpxR"/>
    <property type="match status" value="1"/>
</dbReference>
<reference evidence="4" key="1">
    <citation type="journal article" date="2022" name="Int. J. Syst. Evol. Microbiol.">
        <title>Anaeromyxobacter oryzae sp. nov., Anaeromyxobacter diazotrophicus sp. nov. and Anaeromyxobacter paludicola sp. nov., isolated from paddy soils.</title>
        <authorList>
            <person name="Itoh H."/>
            <person name="Xu Z."/>
            <person name="Mise K."/>
            <person name="Masuda Y."/>
            <person name="Ushijima N."/>
            <person name="Hayakawa C."/>
            <person name="Shiratori Y."/>
            <person name="Senoo K."/>
        </authorList>
    </citation>
    <scope>NUCLEOTIDE SEQUENCE [LARGE SCALE GENOMIC DNA]</scope>
    <source>
        <strain evidence="4">Red232</strain>
    </source>
</reference>